<evidence type="ECO:0000313" key="2">
    <source>
        <dbReference type="Proteomes" id="UP000298493"/>
    </source>
</evidence>
<gene>
    <name evidence="1" type="ORF">E6O75_ATG00342</name>
</gene>
<dbReference type="Proteomes" id="UP000298493">
    <property type="component" value="Unassembled WGS sequence"/>
</dbReference>
<accession>A0A4Z1PDI7</accession>
<reference evidence="1 2" key="1">
    <citation type="submission" date="2019-04" db="EMBL/GenBank/DDBJ databases">
        <title>High contiguity whole genome sequence and gene annotation resource for two Venturia nashicola isolates.</title>
        <authorList>
            <person name="Prokchorchik M."/>
            <person name="Won K."/>
            <person name="Lee Y."/>
            <person name="Choi E.D."/>
            <person name="Segonzac C."/>
            <person name="Sohn K.H."/>
        </authorList>
    </citation>
    <scope>NUCLEOTIDE SEQUENCE [LARGE SCALE GENOMIC DNA]</scope>
    <source>
        <strain evidence="1 2">PRI2</strain>
    </source>
</reference>
<dbReference type="EMBL" id="SNSC02000001">
    <property type="protein sequence ID" value="TID27575.1"/>
    <property type="molecule type" value="Genomic_DNA"/>
</dbReference>
<comment type="caution">
    <text evidence="1">The sequence shown here is derived from an EMBL/GenBank/DDBJ whole genome shotgun (WGS) entry which is preliminary data.</text>
</comment>
<dbReference type="AlphaFoldDB" id="A0A4Z1PDI7"/>
<sequence>MFHAVMGGLRQTRMEQLRHLLARTNLDSTAGSVDPWLQQRLKVLQPHIIASTPKTPIPAPQKPPYKRPVHFVSLPSNLRRRIMFTALDLYGYQDQSMLKSLKKITEVEEDFDWVQVKWFEKMGICRYCEIQFCRDEHDFGSIDAPGEEVDLQAFNFAALTCMLPYQALNGQESTTTLHLNMTNHLVVNIYTISTRSRRPHPRAIRLSIPPTYLPHYHTTILHMENDVWLVALMTRHSVKHPMALSAGEDAESYKESLPMLTLYTASLVLPEFEEARHNW</sequence>
<name>A0A4Z1PDI7_9PEZI</name>
<protein>
    <submittedName>
        <fullName evidence="1">Uncharacterized protein</fullName>
    </submittedName>
</protein>
<organism evidence="1 2">
    <name type="scientific">Venturia nashicola</name>
    <dbReference type="NCBI Taxonomy" id="86259"/>
    <lineage>
        <taxon>Eukaryota</taxon>
        <taxon>Fungi</taxon>
        <taxon>Dikarya</taxon>
        <taxon>Ascomycota</taxon>
        <taxon>Pezizomycotina</taxon>
        <taxon>Dothideomycetes</taxon>
        <taxon>Pleosporomycetidae</taxon>
        <taxon>Venturiales</taxon>
        <taxon>Venturiaceae</taxon>
        <taxon>Venturia</taxon>
    </lineage>
</organism>
<keyword evidence="2" id="KW-1185">Reference proteome</keyword>
<proteinExistence type="predicted"/>
<evidence type="ECO:0000313" key="1">
    <source>
        <dbReference type="EMBL" id="TID27575.1"/>
    </source>
</evidence>